<sequence>MNPKKASQTGIQIVLGLILVFFIISSAVVFTLNFRPLYYFDIDHLNISQTSGYAESEIRANYDVLIDYNSIFGPNTLEFPTLAMSESGRIHFEEVKVIFVAIQITLLITFILGLTAILWQRRKKDWRFLKYASILTIAIPLILGFLISLNWDQAFITFHHIFFNNDYWIFSADTDPVITILPDTFFLHCAIMILGLVIAGSVVCFIIYRWLKSRQKSRRN</sequence>
<accession>A0A9D1F6Z3</accession>
<dbReference type="Pfam" id="PF07314">
    <property type="entry name" value="Lit"/>
    <property type="match status" value="1"/>
</dbReference>
<reference evidence="2" key="2">
    <citation type="journal article" date="2021" name="PeerJ">
        <title>Extensive microbial diversity within the chicken gut microbiome revealed by metagenomics and culture.</title>
        <authorList>
            <person name="Gilroy R."/>
            <person name="Ravi A."/>
            <person name="Getino M."/>
            <person name="Pursley I."/>
            <person name="Horton D.L."/>
            <person name="Alikhan N.F."/>
            <person name="Baker D."/>
            <person name="Gharbi K."/>
            <person name="Hall N."/>
            <person name="Watson M."/>
            <person name="Adriaenssens E.M."/>
            <person name="Foster-Nyarko E."/>
            <person name="Jarju S."/>
            <person name="Secka A."/>
            <person name="Antonio M."/>
            <person name="Oren A."/>
            <person name="Chaudhuri R.R."/>
            <person name="La Ragione R."/>
            <person name="Hildebrand F."/>
            <person name="Pallen M.J."/>
        </authorList>
    </citation>
    <scope>NUCLEOTIDE SEQUENCE</scope>
    <source>
        <strain evidence="2">CHK178-757</strain>
    </source>
</reference>
<evidence type="ECO:0000313" key="3">
    <source>
        <dbReference type="Proteomes" id="UP000823927"/>
    </source>
</evidence>
<evidence type="ECO:0000256" key="1">
    <source>
        <dbReference type="SAM" id="Phobius"/>
    </source>
</evidence>
<evidence type="ECO:0000313" key="2">
    <source>
        <dbReference type="EMBL" id="HIS48564.1"/>
    </source>
</evidence>
<dbReference type="AlphaFoldDB" id="A0A9D1F6Z3"/>
<keyword evidence="1" id="KW-0812">Transmembrane</keyword>
<feature type="transmembrane region" description="Helical" evidence="1">
    <location>
        <begin position="131"/>
        <end position="151"/>
    </location>
</feature>
<comment type="caution">
    <text evidence="2">The sequence shown here is derived from an EMBL/GenBank/DDBJ whole genome shotgun (WGS) entry which is preliminary data.</text>
</comment>
<feature type="transmembrane region" description="Helical" evidence="1">
    <location>
        <begin position="185"/>
        <end position="211"/>
    </location>
</feature>
<gene>
    <name evidence="2" type="ORF">IAB46_13635</name>
</gene>
<name>A0A9D1F6Z3_9FIRM</name>
<dbReference type="Proteomes" id="UP000823927">
    <property type="component" value="Unassembled WGS sequence"/>
</dbReference>
<keyword evidence="1" id="KW-1133">Transmembrane helix</keyword>
<organism evidence="2 3">
    <name type="scientific">Candidatus Scybalocola faecigallinarum</name>
    <dbReference type="NCBI Taxonomy" id="2840941"/>
    <lineage>
        <taxon>Bacteria</taxon>
        <taxon>Bacillati</taxon>
        <taxon>Bacillota</taxon>
        <taxon>Clostridia</taxon>
        <taxon>Lachnospirales</taxon>
        <taxon>Lachnospiraceae</taxon>
        <taxon>Lachnospiraceae incertae sedis</taxon>
        <taxon>Candidatus Scybalocola (ex Gilroy et al. 2021)</taxon>
    </lineage>
</organism>
<feature type="transmembrane region" description="Helical" evidence="1">
    <location>
        <begin position="97"/>
        <end position="119"/>
    </location>
</feature>
<feature type="transmembrane region" description="Helical" evidence="1">
    <location>
        <begin position="12"/>
        <end position="32"/>
    </location>
</feature>
<dbReference type="NCBIfam" id="TIGR01906">
    <property type="entry name" value="integ_TIGR01906"/>
    <property type="match status" value="1"/>
</dbReference>
<proteinExistence type="predicted"/>
<reference evidence="2" key="1">
    <citation type="submission" date="2020-10" db="EMBL/GenBank/DDBJ databases">
        <authorList>
            <person name="Gilroy R."/>
        </authorList>
    </citation>
    <scope>NUCLEOTIDE SEQUENCE</scope>
    <source>
        <strain evidence="2">CHK178-757</strain>
    </source>
</reference>
<dbReference type="EMBL" id="DVIT01000058">
    <property type="protein sequence ID" value="HIS48564.1"/>
    <property type="molecule type" value="Genomic_DNA"/>
</dbReference>
<keyword evidence="1" id="KW-0472">Membrane</keyword>
<protein>
    <submittedName>
        <fullName evidence="2">TIGR01906 family membrane protein</fullName>
    </submittedName>
</protein>
<dbReference type="InterPro" id="IPR010178">
    <property type="entry name" value="Lit"/>
</dbReference>